<dbReference type="PANTHER" id="PTHR36379">
    <property type="entry name" value="PROTEIN PRD1"/>
    <property type="match status" value="1"/>
</dbReference>
<dbReference type="InterPro" id="IPR044968">
    <property type="entry name" value="PRD1"/>
</dbReference>
<organism evidence="1 2">
    <name type="scientific">Hibiscus sabdariffa</name>
    <name type="common">roselle</name>
    <dbReference type="NCBI Taxonomy" id="183260"/>
    <lineage>
        <taxon>Eukaryota</taxon>
        <taxon>Viridiplantae</taxon>
        <taxon>Streptophyta</taxon>
        <taxon>Embryophyta</taxon>
        <taxon>Tracheophyta</taxon>
        <taxon>Spermatophyta</taxon>
        <taxon>Magnoliopsida</taxon>
        <taxon>eudicotyledons</taxon>
        <taxon>Gunneridae</taxon>
        <taxon>Pentapetalae</taxon>
        <taxon>rosids</taxon>
        <taxon>malvids</taxon>
        <taxon>Malvales</taxon>
        <taxon>Malvaceae</taxon>
        <taxon>Malvoideae</taxon>
        <taxon>Hibiscus</taxon>
    </lineage>
</organism>
<sequence length="150" mass="17051">MLLEDLQEPDFSLTVDQYPDQEPDVLRCSQGHRTTLSLRTQQGGSICLLGFSNLISNPRDPTLHVSYALSQLSHALSQPHFLNSIISFHPHFLPSTMIPSLNSSLLCRKKVLQSSKQACCEFRIREIRKAREMLESRKVSKIGEVKEMLE</sequence>
<name>A0ABR2DWL7_9ROSI</name>
<reference evidence="1 2" key="1">
    <citation type="journal article" date="2024" name="G3 (Bethesda)">
        <title>Genome assembly of Hibiscus sabdariffa L. provides insights into metabolisms of medicinal natural products.</title>
        <authorList>
            <person name="Kim T."/>
        </authorList>
    </citation>
    <scope>NUCLEOTIDE SEQUENCE [LARGE SCALE GENOMIC DNA]</scope>
    <source>
        <strain evidence="1">TK-2024</strain>
        <tissue evidence="1">Old leaves</tissue>
    </source>
</reference>
<evidence type="ECO:0000313" key="2">
    <source>
        <dbReference type="Proteomes" id="UP001472677"/>
    </source>
</evidence>
<keyword evidence="2" id="KW-1185">Reference proteome</keyword>
<dbReference type="EMBL" id="JBBPBM010000021">
    <property type="protein sequence ID" value="KAK8548367.1"/>
    <property type="molecule type" value="Genomic_DNA"/>
</dbReference>
<dbReference type="PANTHER" id="PTHR36379:SF1">
    <property type="entry name" value="PUTATIVE RECOMBINATION INITIATION DEFECT 1-RELATED"/>
    <property type="match status" value="1"/>
</dbReference>
<protein>
    <submittedName>
        <fullName evidence="1">Uncharacterized protein</fullName>
    </submittedName>
</protein>
<gene>
    <name evidence="1" type="ORF">V6N12_061281</name>
</gene>
<dbReference type="Proteomes" id="UP001472677">
    <property type="component" value="Unassembled WGS sequence"/>
</dbReference>
<comment type="caution">
    <text evidence="1">The sequence shown here is derived from an EMBL/GenBank/DDBJ whole genome shotgun (WGS) entry which is preliminary data.</text>
</comment>
<evidence type="ECO:0000313" key="1">
    <source>
        <dbReference type="EMBL" id="KAK8548367.1"/>
    </source>
</evidence>
<accession>A0ABR2DWL7</accession>
<proteinExistence type="predicted"/>